<dbReference type="Pfam" id="PF23222">
    <property type="entry name" value="RRM_PARP14_1"/>
    <property type="match status" value="1"/>
</dbReference>
<feature type="region of interest" description="Disordered" evidence="7">
    <location>
        <begin position="923"/>
        <end position="1006"/>
    </location>
</feature>
<dbReference type="AlphaFoldDB" id="A0A9D3TJU0"/>
<feature type="region of interest" description="Disordered" evidence="7">
    <location>
        <begin position="178"/>
        <end position="208"/>
    </location>
</feature>
<dbReference type="EC" id="2.3.2.27" evidence="3"/>
<dbReference type="PROSITE" id="PS50102">
    <property type="entry name" value="RRM"/>
    <property type="match status" value="1"/>
</dbReference>
<dbReference type="InterPro" id="IPR039399">
    <property type="entry name" value="Deltex_C_sf"/>
</dbReference>
<dbReference type="InterPro" id="IPR057051">
    <property type="entry name" value="PARP14_RPM_1"/>
</dbReference>
<dbReference type="InterPro" id="IPR012677">
    <property type="entry name" value="Nucleotide-bd_a/b_plait_sf"/>
</dbReference>
<evidence type="ECO:0000256" key="5">
    <source>
        <dbReference type="ARBA" id="ARBA00022723"/>
    </source>
</evidence>
<keyword evidence="6" id="KW-0694">RNA-binding</keyword>
<dbReference type="Gene3D" id="3.30.390.130">
    <property type="match status" value="1"/>
</dbReference>
<organism evidence="9 10">
    <name type="scientific">Megalops atlanticus</name>
    <name type="common">Tarpon</name>
    <name type="synonym">Clupea gigantea</name>
    <dbReference type="NCBI Taxonomy" id="7932"/>
    <lineage>
        <taxon>Eukaryota</taxon>
        <taxon>Metazoa</taxon>
        <taxon>Chordata</taxon>
        <taxon>Craniata</taxon>
        <taxon>Vertebrata</taxon>
        <taxon>Euteleostomi</taxon>
        <taxon>Actinopterygii</taxon>
        <taxon>Neopterygii</taxon>
        <taxon>Teleostei</taxon>
        <taxon>Elopiformes</taxon>
        <taxon>Megalopidae</taxon>
        <taxon>Megalops</taxon>
    </lineage>
</organism>
<evidence type="ECO:0000259" key="8">
    <source>
        <dbReference type="PROSITE" id="PS50102"/>
    </source>
</evidence>
<keyword evidence="5" id="KW-0479">Metal-binding</keyword>
<dbReference type="GO" id="GO:0061630">
    <property type="term" value="F:ubiquitin protein ligase activity"/>
    <property type="evidence" value="ECO:0007669"/>
    <property type="project" value="UniProtKB-EC"/>
</dbReference>
<dbReference type="Gene3D" id="3.30.70.330">
    <property type="match status" value="1"/>
</dbReference>
<feature type="region of interest" description="Disordered" evidence="7">
    <location>
        <begin position="619"/>
        <end position="646"/>
    </location>
</feature>
<feature type="compositionally biased region" description="Basic and acidic residues" evidence="7">
    <location>
        <begin position="871"/>
        <end position="897"/>
    </location>
</feature>
<feature type="compositionally biased region" description="Polar residues" evidence="7">
    <location>
        <begin position="946"/>
        <end position="956"/>
    </location>
</feature>
<feature type="compositionally biased region" description="Basic and acidic residues" evidence="7">
    <location>
        <begin position="198"/>
        <end position="208"/>
    </location>
</feature>
<dbReference type="Pfam" id="PF18102">
    <property type="entry name" value="DTC"/>
    <property type="match status" value="1"/>
</dbReference>
<evidence type="ECO:0000256" key="6">
    <source>
        <dbReference type="PROSITE-ProRule" id="PRU00176"/>
    </source>
</evidence>
<comment type="caution">
    <text evidence="9">The sequence shown here is derived from an EMBL/GenBank/DDBJ whole genome shotgun (WGS) entry which is preliminary data.</text>
</comment>
<evidence type="ECO:0000256" key="1">
    <source>
        <dbReference type="ARBA" id="ARBA00000900"/>
    </source>
</evidence>
<protein>
    <recommendedName>
        <fullName evidence="3">RING-type E3 ubiquitin transferase</fullName>
        <ecNumber evidence="3">2.3.2.27</ecNumber>
    </recommendedName>
</protein>
<name>A0A9D3TJU0_MEGAT</name>
<evidence type="ECO:0000256" key="2">
    <source>
        <dbReference type="ARBA" id="ARBA00004906"/>
    </source>
</evidence>
<dbReference type="GO" id="GO:0016567">
    <property type="term" value="P:protein ubiquitination"/>
    <property type="evidence" value="ECO:0007669"/>
    <property type="project" value="InterPro"/>
</dbReference>
<dbReference type="InterPro" id="IPR039396">
    <property type="entry name" value="Deltex_C"/>
</dbReference>
<sequence length="1195" mass="132136">MHEMEGEGRTIIVRGVPVGFEERRLMDKLCIHFLRKKNGGGEITSITLPKSMPGCALITFEETEVAQRVVQREKHDLSADGKVFELTVSLFHTEVDPDEVFLSLTVVVDYSRLPLGKVAVSSLRQSFPDVRFSFSTEEELCTLKGRYSEVQTLITHLLNLINPQASTVSHLLRPEDIVGPPSPRGKKSSAGGSVYHTRGSERQVKTRHARQDYGQELGSLGLDIGNTERDHPADQTLESYGGVVEKAGILLDEAPLEDFSLVMDSDIFRYLQQHCREEYQHILSQHGVEVVDVCTQDVTTVYLQTEAGAAGRGVERVKRVHGELGRLYQEMEAQLRKEQLPKEGIQRESLKQAFEALQQRLPKIMLSDDKTHIYIVGSRGDVSEAKQFLLDMQGTEGGSRVWGAGHTTSLMEQDRDTLFLPSTSTSVSTGPILDGREMDKILKPHKTERTQVGKEYKLAARFKEVRSKTSRDGVPGLTFGDTKASDDILKDFSSTQMLDSGHRFGTGAVVGTGSTGIGTEGFSLRNYEGLNQTGKDILFSKTGSHSTTSMESKSHLSLLPTSNVLPSKTMQLTNMQSTVHHMDLFGNKGTQTPAIPPSGLGTQHKLKRANSFSGRVRPTQDLKESGYRGDIQQKTNRAGTSSLNNSTTNTQEVYSVEVPVSTVVWHYIKECYRTQLEDITTDLQMKEIKDGIDLTLQLKGPDMARVSACQKELRKLVNMVTLDFDTQEVPLTKLGVTDPNDATLEETCMELRNKFEKVKIWPITRSVFVMGRKDLCRQVVSGLMEAFCSGMERTKEMEEQMETPSLTSPFTQNQIFIPQTLTEYVKDQDSAPRGFYSPNEGLIETTSFIPADSLKYSRNKSIEGEQGPNTGRKDNFQSKDSNQMEKKYESGNGKDRGSPLAQQKEPVLKLKQGMDWTMNRESLRSSTVLTQPTQAGNRALGPKDSGSISLPSSTQKAVVPNKEINPKHCSVNMHSPTGPDGLESVERNKPKHQGQTLEQTNEQNETQGDEVMSCECGASGSSITRTPCGVTLCPQCLVHVHSHCAVCPKAEVTGIKGTMSFTEMSVTLAGHIKDMTLKITYNIPDGIQGECHPNPGGPFRGGVFEAYLPLNEQTKRLLPLLKKAFDQGLTFTVTPGEKGGRVTWGNIPHKTRVDRGKSGNGYPDSSYISRLTEALKSLSTEEDAAISKSQYKTNN</sequence>
<evidence type="ECO:0000313" key="10">
    <source>
        <dbReference type="Proteomes" id="UP001046870"/>
    </source>
</evidence>
<keyword evidence="10" id="KW-1185">Reference proteome</keyword>
<dbReference type="OrthoDB" id="527344at2759"/>
<evidence type="ECO:0000256" key="7">
    <source>
        <dbReference type="SAM" id="MobiDB-lite"/>
    </source>
</evidence>
<evidence type="ECO:0000313" key="9">
    <source>
        <dbReference type="EMBL" id="KAG7492279.1"/>
    </source>
</evidence>
<reference evidence="9" key="1">
    <citation type="submission" date="2021-01" db="EMBL/GenBank/DDBJ databases">
        <authorList>
            <person name="Zahm M."/>
            <person name="Roques C."/>
            <person name="Cabau C."/>
            <person name="Klopp C."/>
            <person name="Donnadieu C."/>
            <person name="Jouanno E."/>
            <person name="Lampietro C."/>
            <person name="Louis A."/>
            <person name="Herpin A."/>
            <person name="Echchiki A."/>
            <person name="Berthelot C."/>
            <person name="Parey E."/>
            <person name="Roest-Crollius H."/>
            <person name="Braasch I."/>
            <person name="Postlethwait J."/>
            <person name="Bobe J."/>
            <person name="Montfort J."/>
            <person name="Bouchez O."/>
            <person name="Begum T."/>
            <person name="Mejri S."/>
            <person name="Adams A."/>
            <person name="Chen W.-J."/>
            <person name="Guiguen Y."/>
        </authorList>
    </citation>
    <scope>NUCLEOTIDE SEQUENCE</scope>
    <source>
        <strain evidence="9">YG-15Mar2019-1</strain>
        <tissue evidence="9">Brain</tissue>
    </source>
</reference>
<dbReference type="InterPro" id="IPR035979">
    <property type="entry name" value="RBD_domain_sf"/>
</dbReference>
<feature type="compositionally biased region" description="Polar residues" evidence="7">
    <location>
        <begin position="924"/>
        <end position="936"/>
    </location>
</feature>
<dbReference type="GO" id="GO:0003723">
    <property type="term" value="F:RNA binding"/>
    <property type="evidence" value="ECO:0007669"/>
    <property type="project" value="UniProtKB-UniRule"/>
</dbReference>
<dbReference type="EMBL" id="JAFDVH010000001">
    <property type="protein sequence ID" value="KAG7492279.1"/>
    <property type="molecule type" value="Genomic_DNA"/>
</dbReference>
<dbReference type="PANTHER" id="PTHR12622">
    <property type="entry name" value="DELTEX-RELATED"/>
    <property type="match status" value="1"/>
</dbReference>
<proteinExistence type="predicted"/>
<comment type="catalytic activity">
    <reaction evidence="1">
        <text>S-ubiquitinyl-[E2 ubiquitin-conjugating enzyme]-L-cysteine + [acceptor protein]-L-lysine = [E2 ubiquitin-conjugating enzyme]-L-cysteine + N(6)-ubiquitinyl-[acceptor protein]-L-lysine.</text>
        <dbReference type="EC" id="2.3.2.27"/>
    </reaction>
</comment>
<dbReference type="InterPro" id="IPR000504">
    <property type="entry name" value="RRM_dom"/>
</dbReference>
<comment type="pathway">
    <text evidence="2">Protein modification; protein ubiquitination.</text>
</comment>
<dbReference type="SUPFAM" id="SSF54928">
    <property type="entry name" value="RNA-binding domain, RBD"/>
    <property type="match status" value="1"/>
</dbReference>
<feature type="domain" description="RRM" evidence="8">
    <location>
        <begin position="9"/>
        <end position="93"/>
    </location>
</feature>
<dbReference type="GO" id="GO:0007219">
    <property type="term" value="P:Notch signaling pathway"/>
    <property type="evidence" value="ECO:0007669"/>
    <property type="project" value="InterPro"/>
</dbReference>
<dbReference type="GO" id="GO:0046872">
    <property type="term" value="F:metal ion binding"/>
    <property type="evidence" value="ECO:0007669"/>
    <property type="project" value="UniProtKB-KW"/>
</dbReference>
<evidence type="ECO:0000256" key="3">
    <source>
        <dbReference type="ARBA" id="ARBA00012483"/>
    </source>
</evidence>
<dbReference type="InterPro" id="IPR039398">
    <property type="entry name" value="Deltex_fam"/>
</dbReference>
<evidence type="ECO:0000256" key="4">
    <source>
        <dbReference type="ARBA" id="ARBA00022679"/>
    </source>
</evidence>
<accession>A0A9D3TJU0</accession>
<gene>
    <name evidence="9" type="ORF">MATL_G00012740</name>
</gene>
<dbReference type="Proteomes" id="UP001046870">
    <property type="component" value="Chromosome 1"/>
</dbReference>
<feature type="region of interest" description="Disordered" evidence="7">
    <location>
        <begin position="861"/>
        <end position="908"/>
    </location>
</feature>
<keyword evidence="4" id="KW-0808">Transferase</keyword>
<feature type="compositionally biased region" description="Polar residues" evidence="7">
    <location>
        <begin position="993"/>
        <end position="1006"/>
    </location>
</feature>